<dbReference type="Proteomes" id="UP000195557">
    <property type="component" value="Unassembled WGS sequence"/>
</dbReference>
<proteinExistence type="predicted"/>
<sequence length="519" mass="55530">MLGGTRGLLPRLVVLLALVARARAVDNAVCATSSDGGVDWFPPANRLSADATAGGSTRATYDVGAAFNVSYAKTFKVVRTKALVGGALAAEKTYVLHQCGTPRPTVDVDGSSAFPSDAQFFSVPVRAVATSMTVAVGYLEQLGARDALKMTDPAYVHSPCVQRGEENGVIVASHIEYNSDWSENRTLWRNALNGISGLDMVITDHYDGGTGSSGTAKDVAFHASDADLDMLQRTEQIKFLSLFFNKEAEANAYYADQVERWNYMSSLIASAQSQGRLRSGLKCAWVTASGGSYTVSWAKYKDDICTAAGLTTYAQSGVSGTSHTFPSTEAYLTAMAGVSIVIDESYFYNPSTSATKTAVHANLDFTGRTLPSMNSATGMILRLDKHVSDGDPLYAPAGYYPSEGMAWFEDPYVHPALVLADFAQLVWFSSFGIEAIRAGCPRFFRDVNSDDGVIKTTASDCDVWENARINQLCLIQLSQQRVTLAALFSLPGSSSSAAPVSRIALTLVVFAATVMAFLT</sequence>
<dbReference type="PANTHER" id="PTHR38360:SF1">
    <property type="entry name" value="F12P19.7"/>
    <property type="match status" value="1"/>
</dbReference>
<evidence type="ECO:0000256" key="1">
    <source>
        <dbReference type="SAM" id="SignalP"/>
    </source>
</evidence>
<dbReference type="AlphaFoldDB" id="A0A1Y5I9N1"/>
<keyword evidence="1" id="KW-0732">Signal</keyword>
<accession>A0A1Y5I9N1</accession>
<dbReference type="PANTHER" id="PTHR38360">
    <property type="entry name" value="OS03G0120000 PROTEIN"/>
    <property type="match status" value="1"/>
</dbReference>
<gene>
    <name evidence="2" type="ORF">BE221DRAFT_10815</name>
</gene>
<feature type="signal peptide" evidence="1">
    <location>
        <begin position="1"/>
        <end position="24"/>
    </location>
</feature>
<evidence type="ECO:0000313" key="2">
    <source>
        <dbReference type="EMBL" id="OUS46216.1"/>
    </source>
</evidence>
<feature type="chain" id="PRO_5013119617" evidence="1">
    <location>
        <begin position="25"/>
        <end position="519"/>
    </location>
</feature>
<name>A0A1Y5I9N1_OSTTA</name>
<dbReference type="EMBL" id="KZ155784">
    <property type="protein sequence ID" value="OUS46216.1"/>
    <property type="molecule type" value="Genomic_DNA"/>
</dbReference>
<dbReference type="eggNOG" id="ENOG502QWDR">
    <property type="taxonomic scope" value="Eukaryota"/>
</dbReference>
<protein>
    <submittedName>
        <fullName evidence="2">Periplasmic-binding protein of ABC transporter</fullName>
    </submittedName>
</protein>
<organism evidence="2">
    <name type="scientific">Ostreococcus tauri</name>
    <name type="common">Marine green alga</name>
    <dbReference type="NCBI Taxonomy" id="70448"/>
    <lineage>
        <taxon>Eukaryota</taxon>
        <taxon>Viridiplantae</taxon>
        <taxon>Chlorophyta</taxon>
        <taxon>Mamiellophyceae</taxon>
        <taxon>Mamiellales</taxon>
        <taxon>Bathycoccaceae</taxon>
        <taxon>Ostreococcus</taxon>
    </lineage>
</organism>
<reference evidence="2" key="1">
    <citation type="submission" date="2017-04" db="EMBL/GenBank/DDBJ databases">
        <title>Population genomics of picophytoplankton unveils novel chromosome hypervariability.</title>
        <authorList>
            <consortium name="DOE Joint Genome Institute"/>
            <person name="Blanc-Mathieu R."/>
            <person name="Krasovec M."/>
            <person name="Hebrard M."/>
            <person name="Yau S."/>
            <person name="Desgranges E."/>
            <person name="Martin J."/>
            <person name="Schackwitz W."/>
            <person name="Kuo A."/>
            <person name="Salin G."/>
            <person name="Donnadieu C."/>
            <person name="Desdevises Y."/>
            <person name="Sanchez-Ferandin S."/>
            <person name="Moreau H."/>
            <person name="Rivals E."/>
            <person name="Grigoriev I.V."/>
            <person name="Grimsley N."/>
            <person name="Eyre-Walker A."/>
            <person name="Piganeau G."/>
        </authorList>
    </citation>
    <scope>NUCLEOTIDE SEQUENCE [LARGE SCALE GENOMIC DNA]</scope>
    <source>
        <strain evidence="2">RCC 1115</strain>
    </source>
</reference>